<dbReference type="SUPFAM" id="SSF82771">
    <property type="entry name" value="GIY-YIG endonuclease"/>
    <property type="match status" value="1"/>
</dbReference>
<dbReference type="RefSeq" id="WP_089375535.1">
    <property type="nucleotide sequence ID" value="NZ_FZOA01000005.1"/>
</dbReference>
<dbReference type="EC" id="2.7.7.7" evidence="1"/>
<protein>
    <recommendedName>
        <fullName evidence="1">DNA-directed DNA polymerase</fullName>
        <ecNumber evidence="1">2.7.7.7</ecNumber>
    </recommendedName>
</protein>
<dbReference type="GO" id="GO:0006289">
    <property type="term" value="P:nucleotide-excision repair"/>
    <property type="evidence" value="ECO:0007669"/>
    <property type="project" value="InterPro"/>
</dbReference>
<dbReference type="InterPro" id="IPR035901">
    <property type="entry name" value="GIY-YIG_endonuc_sf"/>
</dbReference>
<comment type="subunit">
    <text evidence="3">DNA polymerase III contains a core (composed of alpha, epsilon and theta chains) that associates with a tau subunit. This core dimerizes to form the POLIII' complex. PolIII' associates with the gamma complex (composed of gamma, delta, delta', psi and chi chains) and with the beta chain to form the complete DNA polymerase III complex.</text>
</comment>
<evidence type="ECO:0000256" key="1">
    <source>
        <dbReference type="ARBA" id="ARBA00012417"/>
    </source>
</evidence>
<comment type="catalytic activity">
    <reaction evidence="4">
        <text>DNA(n) + a 2'-deoxyribonucleoside 5'-triphosphate = DNA(n+1) + diphosphate</text>
        <dbReference type="Rhea" id="RHEA:22508"/>
        <dbReference type="Rhea" id="RHEA-COMP:17339"/>
        <dbReference type="Rhea" id="RHEA-COMP:17340"/>
        <dbReference type="ChEBI" id="CHEBI:33019"/>
        <dbReference type="ChEBI" id="CHEBI:61560"/>
        <dbReference type="ChEBI" id="CHEBI:173112"/>
        <dbReference type="EC" id="2.7.7.7"/>
    </reaction>
</comment>
<dbReference type="InterPro" id="IPR047296">
    <property type="entry name" value="GIY-YIG_UvrC_Cho"/>
</dbReference>
<dbReference type="FunFam" id="3.30.420.10:FF:000045">
    <property type="entry name" value="3'-5' exonuclease DinG"/>
    <property type="match status" value="1"/>
</dbReference>
<feature type="domain" description="GIY-YIG" evidence="5">
    <location>
        <begin position="199"/>
        <end position="277"/>
    </location>
</feature>
<evidence type="ECO:0000256" key="3">
    <source>
        <dbReference type="ARBA" id="ARBA00026073"/>
    </source>
</evidence>
<sequence>MLPVYVLIDLETTGATPDKDRITEIGLIRYEDGIEVSRWQTLINPEIPISSFIEGITGISNAMVHDAPLFQDVANELLSHLQGAVLCAHNVRFDHGFLRREFKRLGITLQLQALCTIKLSRLLYPVHKSHGLDAIINRHAIHCEARHRAMGDVEVVAEFLRIAAAEHGMEHLRNTAATLLQHQSPPADIHARLMDEMPESPGVYCFHGENSLSLYVGKSTNIRRKAMSHFNGEHVRIHKVRITQAIQDITWTATAGEFGAALLEANLVRQHHPIHNRFHTHQLYTWHLASAAEQLPLLKLVTLDDMTPEMSGQFYGAYRSIRQATAALRQMAEAHSLCPQWLGLEDSDGPCFAAPLKRCKGVCCGREAPTLHYLRLQQALINQQLKPWPYPGKIGIREPGSGHDKTDIHIFDHWCHLGTVDNISDLEQLGDTKATLQFDFQVYKLLLKELSKPCVQLLHL</sequence>
<organism evidence="6 7">
    <name type="scientific">Methylobacillus rhizosphaerae</name>
    <dbReference type="NCBI Taxonomy" id="551994"/>
    <lineage>
        <taxon>Bacteria</taxon>
        <taxon>Pseudomonadati</taxon>
        <taxon>Pseudomonadota</taxon>
        <taxon>Betaproteobacteria</taxon>
        <taxon>Nitrosomonadales</taxon>
        <taxon>Methylophilaceae</taxon>
        <taxon>Methylobacillus</taxon>
    </lineage>
</organism>
<keyword evidence="7" id="KW-1185">Reference proteome</keyword>
<reference evidence="7" key="1">
    <citation type="submission" date="2017-06" db="EMBL/GenBank/DDBJ databases">
        <authorList>
            <person name="Varghese N."/>
            <person name="Submissions S."/>
        </authorList>
    </citation>
    <scope>NUCLEOTIDE SEQUENCE [LARGE SCALE GENOMIC DNA]</scope>
    <source>
        <strain evidence="7">Ca-68</strain>
    </source>
</reference>
<dbReference type="GO" id="GO:0008408">
    <property type="term" value="F:3'-5' exonuclease activity"/>
    <property type="evidence" value="ECO:0007669"/>
    <property type="project" value="TreeGrafter"/>
</dbReference>
<dbReference type="PROSITE" id="PS50164">
    <property type="entry name" value="GIY_YIG"/>
    <property type="match status" value="1"/>
</dbReference>
<dbReference type="Gene3D" id="3.30.420.10">
    <property type="entry name" value="Ribonuclease H-like superfamily/Ribonuclease H"/>
    <property type="match status" value="1"/>
</dbReference>
<dbReference type="OrthoDB" id="9803913at2"/>
<name>A0A238ZRX6_9PROT</name>
<evidence type="ECO:0000256" key="2">
    <source>
        <dbReference type="ARBA" id="ARBA00025483"/>
    </source>
</evidence>
<dbReference type="CDD" id="cd10434">
    <property type="entry name" value="GIY-YIG_UvrC_Cho"/>
    <property type="match status" value="1"/>
</dbReference>
<dbReference type="InterPro" id="IPR006054">
    <property type="entry name" value="DnaQ"/>
</dbReference>
<dbReference type="GO" id="GO:0003677">
    <property type="term" value="F:DNA binding"/>
    <property type="evidence" value="ECO:0007669"/>
    <property type="project" value="InterPro"/>
</dbReference>
<dbReference type="AlphaFoldDB" id="A0A238ZRX6"/>
<dbReference type="EMBL" id="FZOA01000005">
    <property type="protein sequence ID" value="SNR85484.1"/>
    <property type="molecule type" value="Genomic_DNA"/>
</dbReference>
<dbReference type="InterPro" id="IPR013520">
    <property type="entry name" value="Ribonucl_H"/>
</dbReference>
<dbReference type="SMART" id="SM00479">
    <property type="entry name" value="EXOIII"/>
    <property type="match status" value="1"/>
</dbReference>
<evidence type="ECO:0000313" key="7">
    <source>
        <dbReference type="Proteomes" id="UP000198305"/>
    </source>
</evidence>
<dbReference type="Gene3D" id="3.40.1440.10">
    <property type="entry name" value="GIY-YIG endonuclease"/>
    <property type="match status" value="1"/>
</dbReference>
<gene>
    <name evidence="6" type="ORF">SAMN05192560_1439</name>
</gene>
<dbReference type="SMART" id="SM00465">
    <property type="entry name" value="GIYc"/>
    <property type="match status" value="1"/>
</dbReference>
<evidence type="ECO:0000256" key="4">
    <source>
        <dbReference type="ARBA" id="ARBA00049244"/>
    </source>
</evidence>
<dbReference type="InterPro" id="IPR036397">
    <property type="entry name" value="RNaseH_sf"/>
</dbReference>
<accession>A0A238ZRX6</accession>
<dbReference type="Proteomes" id="UP000198305">
    <property type="component" value="Unassembled WGS sequence"/>
</dbReference>
<dbReference type="InterPro" id="IPR000305">
    <property type="entry name" value="GIY-YIG_endonuc"/>
</dbReference>
<comment type="function">
    <text evidence="2">DNA polymerase III is a complex, multichain enzyme responsible for most of the replicative synthesis in bacteria. The epsilon subunit contain the editing function and is a proofreading 3'-5' exonuclease.</text>
</comment>
<dbReference type="NCBIfam" id="TIGR00573">
    <property type="entry name" value="dnaq"/>
    <property type="match status" value="1"/>
</dbReference>
<dbReference type="SUPFAM" id="SSF53098">
    <property type="entry name" value="Ribonuclease H-like"/>
    <property type="match status" value="1"/>
</dbReference>
<dbReference type="Pfam" id="PF00929">
    <property type="entry name" value="RNase_T"/>
    <property type="match status" value="1"/>
</dbReference>
<dbReference type="GO" id="GO:0005829">
    <property type="term" value="C:cytosol"/>
    <property type="evidence" value="ECO:0007669"/>
    <property type="project" value="TreeGrafter"/>
</dbReference>
<dbReference type="GO" id="GO:0003887">
    <property type="term" value="F:DNA-directed DNA polymerase activity"/>
    <property type="evidence" value="ECO:0007669"/>
    <property type="project" value="UniProtKB-EC"/>
</dbReference>
<evidence type="ECO:0000259" key="5">
    <source>
        <dbReference type="PROSITE" id="PS50164"/>
    </source>
</evidence>
<dbReference type="PANTHER" id="PTHR30231">
    <property type="entry name" value="DNA POLYMERASE III SUBUNIT EPSILON"/>
    <property type="match status" value="1"/>
</dbReference>
<dbReference type="InterPro" id="IPR012337">
    <property type="entry name" value="RNaseH-like_sf"/>
</dbReference>
<proteinExistence type="predicted"/>
<evidence type="ECO:0000313" key="6">
    <source>
        <dbReference type="EMBL" id="SNR85484.1"/>
    </source>
</evidence>
<dbReference type="GO" id="GO:0045004">
    <property type="term" value="P:DNA replication proofreading"/>
    <property type="evidence" value="ECO:0007669"/>
    <property type="project" value="TreeGrafter"/>
</dbReference>
<dbReference type="PANTHER" id="PTHR30231:SF37">
    <property type="entry name" value="EXODEOXYRIBONUCLEASE 10"/>
    <property type="match status" value="1"/>
</dbReference>
<dbReference type="CDD" id="cd06127">
    <property type="entry name" value="DEDDh"/>
    <property type="match status" value="1"/>
</dbReference>